<dbReference type="OrthoDB" id="2122879at2759"/>
<feature type="transmembrane region" description="Helical" evidence="1">
    <location>
        <begin position="12"/>
        <end position="31"/>
    </location>
</feature>
<keyword evidence="1" id="KW-1133">Transmembrane helix</keyword>
<reference evidence="2 3" key="1">
    <citation type="submission" date="2009-11" db="EMBL/GenBank/DDBJ databases">
        <title>Annotation of Allomyces macrogynus ATCC 38327.</title>
        <authorList>
            <consortium name="The Broad Institute Genome Sequencing Platform"/>
            <person name="Russ C."/>
            <person name="Cuomo C."/>
            <person name="Burger G."/>
            <person name="Gray M.W."/>
            <person name="Holland P.W.H."/>
            <person name="King N."/>
            <person name="Lang F.B.F."/>
            <person name="Roger A.J."/>
            <person name="Ruiz-Trillo I."/>
            <person name="Young S.K."/>
            <person name="Zeng Q."/>
            <person name="Gargeya S."/>
            <person name="Fitzgerald M."/>
            <person name="Haas B."/>
            <person name="Abouelleil A."/>
            <person name="Alvarado L."/>
            <person name="Arachchi H.M."/>
            <person name="Berlin A."/>
            <person name="Chapman S.B."/>
            <person name="Gearin G."/>
            <person name="Goldberg J."/>
            <person name="Griggs A."/>
            <person name="Gujja S."/>
            <person name="Hansen M."/>
            <person name="Heiman D."/>
            <person name="Howarth C."/>
            <person name="Larimer J."/>
            <person name="Lui A."/>
            <person name="MacDonald P.J.P."/>
            <person name="McCowen C."/>
            <person name="Montmayeur A."/>
            <person name="Murphy C."/>
            <person name="Neiman D."/>
            <person name="Pearson M."/>
            <person name="Priest M."/>
            <person name="Roberts A."/>
            <person name="Saif S."/>
            <person name="Shea T."/>
            <person name="Sisk P."/>
            <person name="Stolte C."/>
            <person name="Sykes S."/>
            <person name="Wortman J."/>
            <person name="Nusbaum C."/>
            <person name="Birren B."/>
        </authorList>
    </citation>
    <scope>NUCLEOTIDE SEQUENCE [LARGE SCALE GENOMIC DNA]</scope>
    <source>
        <strain evidence="2 3">ATCC 38327</strain>
    </source>
</reference>
<dbReference type="AlphaFoldDB" id="A0A0L0SNM6"/>
<evidence type="ECO:0000256" key="1">
    <source>
        <dbReference type="SAM" id="Phobius"/>
    </source>
</evidence>
<evidence type="ECO:0000313" key="2">
    <source>
        <dbReference type="EMBL" id="KNE64118.1"/>
    </source>
</evidence>
<protein>
    <submittedName>
        <fullName evidence="2">Uncharacterized protein</fullName>
    </submittedName>
</protein>
<sequence length="170" mass="16823">MRSPQVRYAIKSSLYIGVFFIVYLFATLNRVTGLLDPANPVFVLAALQSAFLPLQGLGTGGKRGSTAPMLAPPPSSAVARGMVKSGRTPSASQLTAVTVATASPPTRRASVSFCASVAQMGAVADGGGGGGDGDGPAAVPAAVREGSVFVMAAAGPAMTVGNGTQVAGQD</sequence>
<dbReference type="EMBL" id="GG745343">
    <property type="protein sequence ID" value="KNE64118.1"/>
    <property type="molecule type" value="Genomic_DNA"/>
</dbReference>
<proteinExistence type="predicted"/>
<organism evidence="2 3">
    <name type="scientific">Allomyces macrogynus (strain ATCC 38327)</name>
    <name type="common">Allomyces javanicus var. macrogynus</name>
    <dbReference type="NCBI Taxonomy" id="578462"/>
    <lineage>
        <taxon>Eukaryota</taxon>
        <taxon>Fungi</taxon>
        <taxon>Fungi incertae sedis</taxon>
        <taxon>Blastocladiomycota</taxon>
        <taxon>Blastocladiomycetes</taxon>
        <taxon>Blastocladiales</taxon>
        <taxon>Blastocladiaceae</taxon>
        <taxon>Allomyces</taxon>
    </lineage>
</organism>
<gene>
    <name evidence="2" type="ORF">AMAG_09179</name>
</gene>
<dbReference type="Proteomes" id="UP000054350">
    <property type="component" value="Unassembled WGS sequence"/>
</dbReference>
<keyword evidence="1" id="KW-0812">Transmembrane</keyword>
<evidence type="ECO:0000313" key="3">
    <source>
        <dbReference type="Proteomes" id="UP000054350"/>
    </source>
</evidence>
<name>A0A0L0SNM6_ALLM3</name>
<keyword evidence="1" id="KW-0472">Membrane</keyword>
<accession>A0A0L0SNM6</accession>
<reference evidence="3" key="2">
    <citation type="submission" date="2009-11" db="EMBL/GenBank/DDBJ databases">
        <title>The Genome Sequence of Allomyces macrogynus strain ATCC 38327.</title>
        <authorList>
            <consortium name="The Broad Institute Genome Sequencing Platform"/>
            <person name="Russ C."/>
            <person name="Cuomo C."/>
            <person name="Shea T."/>
            <person name="Young S.K."/>
            <person name="Zeng Q."/>
            <person name="Koehrsen M."/>
            <person name="Haas B."/>
            <person name="Borodovsky M."/>
            <person name="Guigo R."/>
            <person name="Alvarado L."/>
            <person name="Berlin A."/>
            <person name="Borenstein D."/>
            <person name="Chen Z."/>
            <person name="Engels R."/>
            <person name="Freedman E."/>
            <person name="Gellesch M."/>
            <person name="Goldberg J."/>
            <person name="Griggs A."/>
            <person name="Gujja S."/>
            <person name="Heiman D."/>
            <person name="Hepburn T."/>
            <person name="Howarth C."/>
            <person name="Jen D."/>
            <person name="Larson L."/>
            <person name="Lewis B."/>
            <person name="Mehta T."/>
            <person name="Park D."/>
            <person name="Pearson M."/>
            <person name="Roberts A."/>
            <person name="Saif S."/>
            <person name="Shenoy N."/>
            <person name="Sisk P."/>
            <person name="Stolte C."/>
            <person name="Sykes S."/>
            <person name="Walk T."/>
            <person name="White J."/>
            <person name="Yandava C."/>
            <person name="Burger G."/>
            <person name="Gray M.W."/>
            <person name="Holland P.W.H."/>
            <person name="King N."/>
            <person name="Lang F.B.F."/>
            <person name="Roger A.J."/>
            <person name="Ruiz-Trillo I."/>
            <person name="Lander E."/>
            <person name="Nusbaum C."/>
        </authorList>
    </citation>
    <scope>NUCLEOTIDE SEQUENCE [LARGE SCALE GENOMIC DNA]</scope>
    <source>
        <strain evidence="3">ATCC 38327</strain>
    </source>
</reference>
<keyword evidence="3" id="KW-1185">Reference proteome</keyword>
<dbReference type="VEuPathDB" id="FungiDB:AMAG_09179"/>